<keyword evidence="1" id="KW-0812">Transmembrane</keyword>
<dbReference type="STRING" id="59196.RICGR_0401"/>
<dbReference type="EMBL" id="AAQJ02000001">
    <property type="protein sequence ID" value="EDP46747.1"/>
    <property type="molecule type" value="Genomic_DNA"/>
</dbReference>
<gene>
    <name evidence="2" type="ORF">RICGR_0401</name>
</gene>
<dbReference type="Proteomes" id="UP000054075">
    <property type="component" value="Unassembled WGS sequence"/>
</dbReference>
<proteinExistence type="predicted"/>
<dbReference type="AlphaFoldDB" id="A8PLE4"/>
<dbReference type="RefSeq" id="WP_006035718.1">
    <property type="nucleotide sequence ID" value="NZ_AAQJ02000001.1"/>
</dbReference>
<accession>A8PLE4</accession>
<reference evidence="2" key="1">
    <citation type="submission" date="2006-04" db="EMBL/GenBank/DDBJ databases">
        <authorList>
            <person name="Seshadri R."/>
            <person name="Federici B.A."/>
        </authorList>
    </citation>
    <scope>NUCLEOTIDE SEQUENCE [LARGE SCALE GENOMIC DNA]</scope>
</reference>
<evidence type="ECO:0000256" key="1">
    <source>
        <dbReference type="SAM" id="Phobius"/>
    </source>
</evidence>
<protein>
    <submittedName>
        <fullName evidence="2">Uncharacterized protein</fullName>
    </submittedName>
</protein>
<keyword evidence="1" id="KW-1133">Transmembrane helix</keyword>
<name>A8PLE4_9COXI</name>
<evidence type="ECO:0000313" key="3">
    <source>
        <dbReference type="Proteomes" id="UP000054075"/>
    </source>
</evidence>
<evidence type="ECO:0000313" key="2">
    <source>
        <dbReference type="EMBL" id="EDP46747.1"/>
    </source>
</evidence>
<keyword evidence="1" id="KW-0472">Membrane</keyword>
<feature type="transmembrane region" description="Helical" evidence="1">
    <location>
        <begin position="153"/>
        <end position="176"/>
    </location>
</feature>
<sequence>MSLRLNRFFSHYKKKIKTSLWKKISRKSGKKLNALIFHTVDQKNGIHPPRVESTNKQHLIDSHLSQRSAYHIEEFAKQMYIHLVYFNLLYLHYETQKVDFCIYAIQKNPILAHVFQLSYNEFRSKFYRLLVISSDQGENFSLALNKPAELFSLFTYLIRFLFPPLAILGGIIRMGINELNKKTKSRDSKNTLNYCKTDENFTKMVSLLFSLILVKNLPDEGALDLFVKKNFSIFWKILQEHAEASSTKDFFSADRIEKIWAYCFCLFELTTVGHSVNLPHPLKIENTLKPHQQKNEITFFPLYPSLSNTKPNTAPVFDIKKFDMKKITELPTITSSNINHFWKNKIRPPLLENSKPFSELLID</sequence>
<keyword evidence="3" id="KW-1185">Reference proteome</keyword>
<organism evidence="2 3">
    <name type="scientific">Rickettsiella grylli</name>
    <dbReference type="NCBI Taxonomy" id="59196"/>
    <lineage>
        <taxon>Bacteria</taxon>
        <taxon>Pseudomonadati</taxon>
        <taxon>Pseudomonadota</taxon>
        <taxon>Gammaproteobacteria</taxon>
        <taxon>Legionellales</taxon>
        <taxon>Coxiellaceae</taxon>
        <taxon>Rickettsiella</taxon>
    </lineage>
</organism>
<reference evidence="2" key="2">
    <citation type="submission" date="2007-10" db="EMBL/GenBank/DDBJ databases">
        <authorList>
            <person name="Myers G.S."/>
        </authorList>
    </citation>
    <scope>NUCLEOTIDE SEQUENCE [LARGE SCALE GENOMIC DNA]</scope>
</reference>
<comment type="caution">
    <text evidence="2">The sequence shown here is derived from an EMBL/GenBank/DDBJ whole genome shotgun (WGS) entry which is preliminary data.</text>
</comment>